<name>A0A5J4Z8X8_PORPP</name>
<protein>
    <submittedName>
        <fullName evidence="2">Uncharacterized protein</fullName>
    </submittedName>
</protein>
<feature type="compositionally biased region" description="Polar residues" evidence="1">
    <location>
        <begin position="304"/>
        <end position="328"/>
    </location>
</feature>
<accession>A0A5J4Z8X8</accession>
<dbReference type="Proteomes" id="UP000324585">
    <property type="component" value="Unassembled WGS sequence"/>
</dbReference>
<gene>
    <name evidence="2" type="ORF">FVE85_7193</name>
</gene>
<evidence type="ECO:0000313" key="3">
    <source>
        <dbReference type="Proteomes" id="UP000324585"/>
    </source>
</evidence>
<organism evidence="2 3">
    <name type="scientific">Porphyridium purpureum</name>
    <name type="common">Red alga</name>
    <name type="synonym">Porphyridium cruentum</name>
    <dbReference type="NCBI Taxonomy" id="35688"/>
    <lineage>
        <taxon>Eukaryota</taxon>
        <taxon>Rhodophyta</taxon>
        <taxon>Bangiophyceae</taxon>
        <taxon>Porphyridiales</taxon>
        <taxon>Porphyridiaceae</taxon>
        <taxon>Porphyridium</taxon>
    </lineage>
</organism>
<comment type="caution">
    <text evidence="2">The sequence shown here is derived from an EMBL/GenBank/DDBJ whole genome shotgun (WGS) entry which is preliminary data.</text>
</comment>
<keyword evidence="3" id="KW-1185">Reference proteome</keyword>
<sequence>MRWGRIKCGRMVRSGTQLVPHEEEGCLEVVPFSSEKIAVDAESGCEVVKIQWAPVSPDGLPTNGAEMYWSVDLTRQDDWTFGAHPTAPRDSRILVLAVRKRGTERWKRVHFWNQSPAGSDAAVRDRRDQSQIAHFVLTLNITLDVLDKFHDSKAPRLAPGDSCDSGRDGTARDARAQVSWIEMEEEEDMEKKAAELRTSASELRAKTVTVRESTFQIQAETDDLQEQCETIIEEATSLRAHTAAMQVETESLRERINTIRAHTAAVQTGHGPLSIPQSEIDRLLQGFHFTALPSPTSHIHPEHTSTQSPYDGESITPSGKDVSQQDTAMDTGDYEKEHAHYLAQFDTHVTETRPEADDRMVTHKEELESHVARRMEPGPGVSAHLETFPAKTLTEHDVHSAESRVGVDARMVKMEENSAALQDNTAALRSSGAAMRAKSAAMQIRTEALRAKSTAMAERTAAMREQTQEMQTQRLSMREYTEALEAFTQALQNRRVARQAASVITQSDLQRALQSHLSGAPENLPATAPESGMRAPSATAEVHQPAQHDRVAVLARSVRLEQLMAPEVLLPFVEKLDAMQIANLQTLLPANDDIEHSVRSVPFLQAAVMLSRALRSSPAGVLLPSLGIVQIPDHLQWAPAWYVLLVHLLGIDARLN</sequence>
<proteinExistence type="predicted"/>
<evidence type="ECO:0000313" key="2">
    <source>
        <dbReference type="EMBL" id="KAA8499608.1"/>
    </source>
</evidence>
<dbReference type="Gene3D" id="1.10.2020.20">
    <property type="match status" value="1"/>
</dbReference>
<dbReference type="InterPro" id="IPR038108">
    <property type="entry name" value="RPN13_DEUBAD_sf"/>
</dbReference>
<feature type="region of interest" description="Disordered" evidence="1">
    <location>
        <begin position="293"/>
        <end position="328"/>
    </location>
</feature>
<dbReference type="AlphaFoldDB" id="A0A5J4Z8X8"/>
<evidence type="ECO:0000256" key="1">
    <source>
        <dbReference type="SAM" id="MobiDB-lite"/>
    </source>
</evidence>
<reference evidence="3" key="1">
    <citation type="journal article" date="2019" name="Nat. Commun.">
        <title>Expansion of phycobilisome linker gene families in mesophilic red algae.</title>
        <authorList>
            <person name="Lee J."/>
            <person name="Kim D."/>
            <person name="Bhattacharya D."/>
            <person name="Yoon H.S."/>
        </authorList>
    </citation>
    <scope>NUCLEOTIDE SEQUENCE [LARGE SCALE GENOMIC DNA]</scope>
    <source>
        <strain evidence="3">CCMP 1328</strain>
    </source>
</reference>
<feature type="region of interest" description="Disordered" evidence="1">
    <location>
        <begin position="519"/>
        <end position="546"/>
    </location>
</feature>
<dbReference type="EMBL" id="VRMN01000001">
    <property type="protein sequence ID" value="KAA8499608.1"/>
    <property type="molecule type" value="Genomic_DNA"/>
</dbReference>